<dbReference type="EMBL" id="CP003985">
    <property type="protein sequence ID" value="AGF78994.1"/>
    <property type="molecule type" value="Genomic_DNA"/>
</dbReference>
<gene>
    <name evidence="3" type="ordered locus">UWK_02457</name>
</gene>
<dbReference type="CDD" id="cd03811">
    <property type="entry name" value="GT4_GT28_WabH-like"/>
    <property type="match status" value="1"/>
</dbReference>
<reference evidence="4" key="1">
    <citation type="journal article" date="2013" name="Stand. Genomic Sci.">
        <title>Complete genome sequence of Desulfocapsa sulfexigens, a marine deltaproteobacterium specialized in disproportionating inorganic sulfur compounds.</title>
        <authorList>
            <person name="Finster K.W."/>
            <person name="Kjeldsen K.U."/>
            <person name="Kube M."/>
            <person name="Reinhardt R."/>
            <person name="Mussmann M."/>
            <person name="Amann R."/>
            <person name="Schreiber L."/>
        </authorList>
    </citation>
    <scope>NUCLEOTIDE SEQUENCE [LARGE SCALE GENOMIC DNA]</scope>
    <source>
        <strain evidence="4">DSM 10523 / SB164P1</strain>
    </source>
</reference>
<keyword evidence="3" id="KW-0808">Transferase</keyword>
<dbReference type="InterPro" id="IPR001296">
    <property type="entry name" value="Glyco_trans_1"/>
</dbReference>
<proteinExistence type="predicted"/>
<evidence type="ECO:0000313" key="4">
    <source>
        <dbReference type="Proteomes" id="UP000011721"/>
    </source>
</evidence>
<dbReference type="RefSeq" id="WP_015404680.1">
    <property type="nucleotide sequence ID" value="NC_020304.1"/>
</dbReference>
<dbReference type="Pfam" id="PF00534">
    <property type="entry name" value="Glycos_transf_1"/>
    <property type="match status" value="1"/>
</dbReference>
<sequence>MDSFKFLVGEREASGMNGKISILFVLGGLGTGGKERQLIELIHGLPRDRFVCHLFVKKHDASYLEKVKEALGSFYSLDQEKFHVLDFLTLGRHIDKIQPDIVCSWTNITSHFCLLARIFTKHPYRIVNCCIRNAPIQLSVVLKLERLLYSLYSCVVANSQAGLIAYGQEGKKGRYVLYNGFDLSRVPAYSQKRAREILGFEANTFIVVMVASLTLLKDHKTLLRTAREFRNKPADIQFLIVGDGRERNGLEKWTHDNGIESMVSFLGKRDDVELLFRAADISVLTSTAWFGEGISNSIIESMACGTPVIATDSPGTREVIVNNENGYIVNCGDYKSVADKIIELQGQPQLVHDIAKKAQEHIAEKFSIRQLIETFEHIVERCSR</sequence>
<dbReference type="HOGENOM" id="CLU_009583_0_3_7"/>
<protein>
    <submittedName>
        <fullName evidence="3">Glycosyltransferase</fullName>
    </submittedName>
</protein>
<name>M1NHB7_DESSD</name>
<dbReference type="PANTHER" id="PTHR12526">
    <property type="entry name" value="GLYCOSYLTRANSFERASE"/>
    <property type="match status" value="1"/>
</dbReference>
<dbReference type="Proteomes" id="UP000011721">
    <property type="component" value="Chromosome"/>
</dbReference>
<dbReference type="SUPFAM" id="SSF53756">
    <property type="entry name" value="UDP-Glycosyltransferase/glycogen phosphorylase"/>
    <property type="match status" value="1"/>
</dbReference>
<dbReference type="InterPro" id="IPR028098">
    <property type="entry name" value="Glyco_trans_4-like_N"/>
</dbReference>
<feature type="domain" description="Glycosyltransferase subfamily 4-like N-terminal" evidence="2">
    <location>
        <begin position="32"/>
        <end position="185"/>
    </location>
</feature>
<dbReference type="PANTHER" id="PTHR12526:SF630">
    <property type="entry name" value="GLYCOSYLTRANSFERASE"/>
    <property type="match status" value="1"/>
</dbReference>
<dbReference type="STRING" id="1167006.UWK_02457"/>
<dbReference type="OrthoDB" id="9806653at2"/>
<evidence type="ECO:0000313" key="3">
    <source>
        <dbReference type="EMBL" id="AGF78994.1"/>
    </source>
</evidence>
<dbReference type="eggNOG" id="COG0438">
    <property type="taxonomic scope" value="Bacteria"/>
</dbReference>
<organism evidence="3 4">
    <name type="scientific">Desulfocapsa sulfexigens (strain DSM 10523 / SB164P1)</name>
    <dbReference type="NCBI Taxonomy" id="1167006"/>
    <lineage>
        <taxon>Bacteria</taxon>
        <taxon>Pseudomonadati</taxon>
        <taxon>Thermodesulfobacteriota</taxon>
        <taxon>Desulfobulbia</taxon>
        <taxon>Desulfobulbales</taxon>
        <taxon>Desulfocapsaceae</taxon>
        <taxon>Desulfocapsa</taxon>
    </lineage>
</organism>
<feature type="domain" description="Glycosyl transferase family 1" evidence="1">
    <location>
        <begin position="191"/>
        <end position="360"/>
    </location>
</feature>
<dbReference type="AlphaFoldDB" id="M1NHB7"/>
<accession>M1NHB7</accession>
<evidence type="ECO:0000259" key="1">
    <source>
        <dbReference type="Pfam" id="PF00534"/>
    </source>
</evidence>
<dbReference type="Gene3D" id="3.40.50.2000">
    <property type="entry name" value="Glycogen Phosphorylase B"/>
    <property type="match status" value="2"/>
</dbReference>
<dbReference type="KEGG" id="dsf:UWK_02457"/>
<dbReference type="Pfam" id="PF13439">
    <property type="entry name" value="Glyco_transf_4"/>
    <property type="match status" value="1"/>
</dbReference>
<keyword evidence="4" id="KW-1185">Reference proteome</keyword>
<evidence type="ECO:0000259" key="2">
    <source>
        <dbReference type="Pfam" id="PF13439"/>
    </source>
</evidence>
<dbReference type="GO" id="GO:0016757">
    <property type="term" value="F:glycosyltransferase activity"/>
    <property type="evidence" value="ECO:0007669"/>
    <property type="project" value="InterPro"/>
</dbReference>